<evidence type="ECO:0000256" key="2">
    <source>
        <dbReference type="ARBA" id="ARBA00022737"/>
    </source>
</evidence>
<evidence type="ECO:0000313" key="5">
    <source>
        <dbReference type="EMBL" id="CAI8040524.1"/>
    </source>
</evidence>
<reference evidence="5" key="1">
    <citation type="submission" date="2023-03" db="EMBL/GenBank/DDBJ databases">
        <authorList>
            <person name="Steffen K."/>
            <person name="Cardenas P."/>
        </authorList>
    </citation>
    <scope>NUCLEOTIDE SEQUENCE</scope>
</reference>
<dbReference type="SMART" id="SM00320">
    <property type="entry name" value="WD40"/>
    <property type="match status" value="2"/>
</dbReference>
<dbReference type="SUPFAM" id="SSF50978">
    <property type="entry name" value="WD40 repeat-like"/>
    <property type="match status" value="1"/>
</dbReference>
<keyword evidence="6" id="KW-1185">Reference proteome</keyword>
<evidence type="ECO:0000256" key="1">
    <source>
        <dbReference type="ARBA" id="ARBA00022574"/>
    </source>
</evidence>
<dbReference type="Pfam" id="PF21032">
    <property type="entry name" value="PROPPIN"/>
    <property type="match status" value="1"/>
</dbReference>
<dbReference type="InterPro" id="IPR036322">
    <property type="entry name" value="WD40_repeat_dom_sf"/>
</dbReference>
<name>A0AA35X1C3_GEOBA</name>
<evidence type="ECO:0000313" key="6">
    <source>
        <dbReference type="Proteomes" id="UP001174909"/>
    </source>
</evidence>
<gene>
    <name evidence="5" type="ORF">GBAR_LOCUS22574</name>
</gene>
<accession>A0AA35X1C3</accession>
<dbReference type="GO" id="GO:0005737">
    <property type="term" value="C:cytoplasm"/>
    <property type="evidence" value="ECO:0007669"/>
    <property type="project" value="UniProtKB-ARBA"/>
</dbReference>
<comment type="similarity">
    <text evidence="4">Belongs to the WD repeat PROPPIN family.</text>
</comment>
<evidence type="ECO:0000256" key="4">
    <source>
        <dbReference type="ARBA" id="ARBA00025740"/>
    </source>
</evidence>
<keyword evidence="1" id="KW-0853">WD repeat</keyword>
<proteinExistence type="inferred from homology"/>
<keyword evidence="2" id="KW-0677">Repeat</keyword>
<keyword evidence="3" id="KW-0072">Autophagy</keyword>
<sequence>MKVMHTIRDTPKNPAGLCALSVDNDGGYLAYPGNSQNGEVQVFDAINLKAVAAIQAHESPLAAIAFNNGGSRLATASTTGTVIRVFGIPSGDKLFEFRRGMKRFIQINCLAFSNEDTFLATTSSTETVHIFKLTRPTQERAPEEQQGWMSYIGKAIGTTASYLVRLRCSVNEQGICTHETAQSWCAECVRSDSNRRSSSYSGGHV</sequence>
<dbReference type="GO" id="GO:0006914">
    <property type="term" value="P:autophagy"/>
    <property type="evidence" value="ECO:0007669"/>
    <property type="project" value="UniProtKB-KW"/>
</dbReference>
<protein>
    <submittedName>
        <fullName evidence="5">WD repeat domain phosphoinositide-interacting protein 2</fullName>
    </submittedName>
</protein>
<dbReference type="EMBL" id="CASHTH010003115">
    <property type="protein sequence ID" value="CAI8040524.1"/>
    <property type="molecule type" value="Genomic_DNA"/>
</dbReference>
<dbReference type="Gene3D" id="2.130.10.10">
    <property type="entry name" value="YVTN repeat-like/Quinoprotein amine dehydrogenase"/>
    <property type="match status" value="1"/>
</dbReference>
<dbReference type="InterPro" id="IPR015943">
    <property type="entry name" value="WD40/YVTN_repeat-like_dom_sf"/>
</dbReference>
<dbReference type="Proteomes" id="UP001174909">
    <property type="component" value="Unassembled WGS sequence"/>
</dbReference>
<dbReference type="InterPro" id="IPR001680">
    <property type="entry name" value="WD40_rpt"/>
</dbReference>
<comment type="caution">
    <text evidence="5">The sequence shown here is derived from an EMBL/GenBank/DDBJ whole genome shotgun (WGS) entry which is preliminary data.</text>
</comment>
<organism evidence="5 6">
    <name type="scientific">Geodia barretti</name>
    <name type="common">Barrett's horny sponge</name>
    <dbReference type="NCBI Taxonomy" id="519541"/>
    <lineage>
        <taxon>Eukaryota</taxon>
        <taxon>Metazoa</taxon>
        <taxon>Porifera</taxon>
        <taxon>Demospongiae</taxon>
        <taxon>Heteroscleromorpha</taxon>
        <taxon>Tetractinellida</taxon>
        <taxon>Astrophorina</taxon>
        <taxon>Geodiidae</taxon>
        <taxon>Geodia</taxon>
    </lineage>
</organism>
<dbReference type="PANTHER" id="PTHR11227">
    <property type="entry name" value="WD-REPEAT PROTEIN INTERACTING WITH PHOSPHOINOSIDES WIPI -RELATED"/>
    <property type="match status" value="1"/>
</dbReference>
<dbReference type="InterPro" id="IPR048720">
    <property type="entry name" value="PROPPIN"/>
</dbReference>
<dbReference type="AlphaFoldDB" id="A0AA35X1C3"/>
<evidence type="ECO:0000256" key="3">
    <source>
        <dbReference type="ARBA" id="ARBA00023006"/>
    </source>
</evidence>